<organism evidence="1">
    <name type="scientific">Rosellinia necatrix</name>
    <name type="common">White root-rot fungus</name>
    <dbReference type="NCBI Taxonomy" id="77044"/>
    <lineage>
        <taxon>Eukaryota</taxon>
        <taxon>Fungi</taxon>
        <taxon>Dikarya</taxon>
        <taxon>Ascomycota</taxon>
        <taxon>Pezizomycotina</taxon>
        <taxon>Sordariomycetes</taxon>
        <taxon>Xylariomycetidae</taxon>
        <taxon>Xylariales</taxon>
        <taxon>Xylariaceae</taxon>
        <taxon>Rosellinia</taxon>
    </lineage>
</organism>
<name>A0A1S8A6M7_ROSNE</name>
<gene>
    <name evidence="1" type="ORF">SAMD00023353_1001570</name>
</gene>
<evidence type="ECO:0000313" key="2">
    <source>
        <dbReference type="Proteomes" id="UP000054516"/>
    </source>
</evidence>
<dbReference type="EMBL" id="DF977455">
    <property type="protein sequence ID" value="GAW25642.1"/>
    <property type="molecule type" value="Genomic_DNA"/>
</dbReference>
<accession>A0A1S8A6M7</accession>
<dbReference type="AlphaFoldDB" id="A0A1S8A6M7"/>
<keyword evidence="2" id="KW-1185">Reference proteome</keyword>
<reference evidence="1" key="1">
    <citation type="submission" date="2016-03" db="EMBL/GenBank/DDBJ databases">
        <title>Draft genome sequence of Rosellinia necatrix.</title>
        <authorList>
            <person name="Kanematsu S."/>
        </authorList>
    </citation>
    <scope>NUCLEOTIDE SEQUENCE [LARGE SCALE GENOMIC DNA]</scope>
    <source>
        <strain evidence="1">W97</strain>
    </source>
</reference>
<evidence type="ECO:0000313" key="1">
    <source>
        <dbReference type="EMBL" id="GAW25642.1"/>
    </source>
</evidence>
<protein>
    <submittedName>
        <fullName evidence="1">Uncharacterized protein</fullName>
    </submittedName>
</protein>
<dbReference type="Proteomes" id="UP000054516">
    <property type="component" value="Unassembled WGS sequence"/>
</dbReference>
<proteinExistence type="predicted"/>
<sequence length="86" mass="9530">MRTSAGLDLVLARSSGPRQLCHNGPAVHTEPSSSTLRGRDLAVYEDDRRIEVARTISSQPYSMAILRARYRSNKTKTVEISTANQL</sequence>